<keyword evidence="9" id="KW-1185">Reference proteome</keyword>
<dbReference type="EMBL" id="JBICCN010000145">
    <property type="protein sequence ID" value="KAL3089366.1"/>
    <property type="molecule type" value="Genomic_DNA"/>
</dbReference>
<protein>
    <recommendedName>
        <fullName evidence="6">Serpentine receptor class gamma</fullName>
    </recommendedName>
</protein>
<evidence type="ECO:0000256" key="6">
    <source>
        <dbReference type="RuleBase" id="RU280813"/>
    </source>
</evidence>
<proteinExistence type="inferred from homology"/>
<dbReference type="PANTHER" id="PTHR31552:SF8">
    <property type="entry name" value="SERPENTINE RECEPTOR CLASS GAMMA"/>
    <property type="match status" value="1"/>
</dbReference>
<keyword evidence="5 6" id="KW-0472">Membrane</keyword>
<evidence type="ECO:0000259" key="7">
    <source>
        <dbReference type="PROSITE" id="PS50262"/>
    </source>
</evidence>
<feature type="transmembrane region" description="Helical" evidence="6">
    <location>
        <begin position="197"/>
        <end position="223"/>
    </location>
</feature>
<sequence length="297" mass="34516">MITIIRHKQFSKSSFYKLFFIRAVADILSLVPNSFGNLLPAFFGQQLLPIYSTVPNWTIVLLTFFTKTFVFQVTNIVTILILLNRFTAIAFPFRHKMLWKKYFWRFIGCLFTVLMLITVPLMRMRTTIIFYDSNSFLFAEKDPEKPNLCFMSITKAISSSIFLLLALLLNISTLIAYKRSKKRTLNAQNAVRIEKKLFIYALVTSVGHSIIAIFMIMVGSTFFKEYSALVYIHSPWINDLCSLVLSSWLLFCTCDTFRQQFFKDFCPKCIYPTQQNVINTTPIPIVAPNQNRLFQNI</sequence>
<dbReference type="Pfam" id="PF02118">
    <property type="entry name" value="Srg"/>
    <property type="match status" value="1"/>
</dbReference>
<feature type="transmembrane region" description="Helical" evidence="6">
    <location>
        <begin position="235"/>
        <end position="254"/>
    </location>
</feature>
<evidence type="ECO:0000256" key="1">
    <source>
        <dbReference type="ARBA" id="ARBA00004141"/>
    </source>
</evidence>
<organism evidence="8 9">
    <name type="scientific">Heterodera schachtii</name>
    <name type="common">Sugarbeet cyst nematode worm</name>
    <name type="synonym">Tylenchus schachtii</name>
    <dbReference type="NCBI Taxonomy" id="97005"/>
    <lineage>
        <taxon>Eukaryota</taxon>
        <taxon>Metazoa</taxon>
        <taxon>Ecdysozoa</taxon>
        <taxon>Nematoda</taxon>
        <taxon>Chromadorea</taxon>
        <taxon>Rhabditida</taxon>
        <taxon>Tylenchina</taxon>
        <taxon>Tylenchomorpha</taxon>
        <taxon>Tylenchoidea</taxon>
        <taxon>Heteroderidae</taxon>
        <taxon>Heteroderinae</taxon>
        <taxon>Heterodera</taxon>
    </lineage>
</organism>
<comment type="similarity">
    <text evidence="2 6">Belongs to the nematode receptor-like protein srg family.</text>
</comment>
<dbReference type="Proteomes" id="UP001620645">
    <property type="component" value="Unassembled WGS sequence"/>
</dbReference>
<dbReference type="PROSITE" id="PS50262">
    <property type="entry name" value="G_PROTEIN_RECEP_F1_2"/>
    <property type="match status" value="1"/>
</dbReference>
<feature type="transmembrane region" description="Helical" evidence="6">
    <location>
        <begin position="20"/>
        <end position="39"/>
    </location>
</feature>
<name>A0ABD2JFG8_HETSC</name>
<evidence type="ECO:0000313" key="8">
    <source>
        <dbReference type="EMBL" id="KAL3089366.1"/>
    </source>
</evidence>
<comment type="subcellular location">
    <subcellularLocation>
        <location evidence="1">Membrane</location>
        <topology evidence="1">Multi-pass membrane protein</topology>
    </subcellularLocation>
</comment>
<dbReference type="GO" id="GO:0007606">
    <property type="term" value="P:sensory perception of chemical stimulus"/>
    <property type="evidence" value="ECO:0007669"/>
    <property type="project" value="UniProtKB-UniRule"/>
</dbReference>
<dbReference type="GO" id="GO:0016020">
    <property type="term" value="C:membrane"/>
    <property type="evidence" value="ECO:0007669"/>
    <property type="project" value="UniProtKB-SubCell"/>
</dbReference>
<dbReference type="SUPFAM" id="SSF81321">
    <property type="entry name" value="Family A G protein-coupled receptor-like"/>
    <property type="match status" value="1"/>
</dbReference>
<comment type="caution">
    <text evidence="6">Lacks conserved residue(s) required for the propagation of feature annotation.</text>
</comment>
<evidence type="ECO:0000256" key="2">
    <source>
        <dbReference type="ARBA" id="ARBA00005692"/>
    </source>
</evidence>
<keyword evidence="3 6" id="KW-0812">Transmembrane</keyword>
<gene>
    <name evidence="8" type="ORF">niasHS_007088</name>
</gene>
<feature type="domain" description="G-protein coupled receptors family 1 profile" evidence="7">
    <location>
        <begin position="1"/>
        <end position="177"/>
    </location>
</feature>
<evidence type="ECO:0000256" key="4">
    <source>
        <dbReference type="ARBA" id="ARBA00022989"/>
    </source>
</evidence>
<dbReference type="InterPro" id="IPR017452">
    <property type="entry name" value="GPCR_Rhodpsn_7TM"/>
</dbReference>
<dbReference type="InterPro" id="IPR000609">
    <property type="entry name" value="7TM_GPCR_serpentine_rcpt_Srg"/>
</dbReference>
<reference evidence="8 9" key="1">
    <citation type="submission" date="2024-10" db="EMBL/GenBank/DDBJ databases">
        <authorList>
            <person name="Kim D."/>
        </authorList>
    </citation>
    <scope>NUCLEOTIDE SEQUENCE [LARGE SCALE GENOMIC DNA]</scope>
    <source>
        <strain evidence="8">Taebaek</strain>
    </source>
</reference>
<dbReference type="PANTHER" id="PTHR31552">
    <property type="entry name" value="SERPENTINE RECEPTOR CLASS GAMMA"/>
    <property type="match status" value="1"/>
</dbReference>
<feature type="transmembrane region" description="Helical" evidence="6">
    <location>
        <begin position="59"/>
        <end position="83"/>
    </location>
</feature>
<keyword evidence="4 6" id="KW-1133">Transmembrane helix</keyword>
<dbReference type="Gene3D" id="1.20.1070.10">
    <property type="entry name" value="Rhodopsin 7-helix transmembrane proteins"/>
    <property type="match status" value="1"/>
</dbReference>
<evidence type="ECO:0000256" key="5">
    <source>
        <dbReference type="ARBA" id="ARBA00023136"/>
    </source>
</evidence>
<evidence type="ECO:0000313" key="9">
    <source>
        <dbReference type="Proteomes" id="UP001620645"/>
    </source>
</evidence>
<accession>A0ABD2JFG8</accession>
<evidence type="ECO:0000256" key="3">
    <source>
        <dbReference type="ARBA" id="ARBA00022692"/>
    </source>
</evidence>
<feature type="transmembrane region" description="Helical" evidence="6">
    <location>
        <begin position="156"/>
        <end position="177"/>
    </location>
</feature>
<dbReference type="AlphaFoldDB" id="A0ABD2JFG8"/>
<comment type="caution">
    <text evidence="8">The sequence shown here is derived from an EMBL/GenBank/DDBJ whole genome shotgun (WGS) entry which is preliminary data.</text>
</comment>
<feature type="transmembrane region" description="Helical" evidence="6">
    <location>
        <begin position="103"/>
        <end position="122"/>
    </location>
</feature>